<evidence type="ECO:0000259" key="13">
    <source>
        <dbReference type="Pfam" id="PF00224"/>
    </source>
</evidence>
<dbReference type="EC" id="2.7.1.40" evidence="3 12"/>
<keyword evidence="6" id="KW-0547">Nucleotide-binding</keyword>
<evidence type="ECO:0000256" key="4">
    <source>
        <dbReference type="ARBA" id="ARBA00022679"/>
    </source>
</evidence>
<organism evidence="14 15">
    <name type="scientific">Candidatus Abawacabacteria bacterium RBG_16_42_10</name>
    <dbReference type="NCBI Taxonomy" id="1817814"/>
    <lineage>
        <taxon>Bacteria</taxon>
        <taxon>Candidatus Abawacaibacteriota</taxon>
    </lineage>
</organism>
<name>A0A1F4XKJ9_9BACT</name>
<dbReference type="AlphaFoldDB" id="A0A1F4XKJ9"/>
<evidence type="ECO:0000256" key="1">
    <source>
        <dbReference type="ARBA" id="ARBA00004997"/>
    </source>
</evidence>
<dbReference type="GO" id="GO:0005524">
    <property type="term" value="F:ATP binding"/>
    <property type="evidence" value="ECO:0007669"/>
    <property type="project" value="UniProtKB-KW"/>
</dbReference>
<evidence type="ECO:0000313" key="14">
    <source>
        <dbReference type="EMBL" id="OGC81613.1"/>
    </source>
</evidence>
<evidence type="ECO:0000313" key="15">
    <source>
        <dbReference type="Proteomes" id="UP000177614"/>
    </source>
</evidence>
<keyword evidence="5" id="KW-0479">Metal-binding</keyword>
<evidence type="ECO:0000256" key="10">
    <source>
        <dbReference type="ARBA" id="ARBA00023152"/>
    </source>
</evidence>
<feature type="domain" description="Pyruvate kinase barrel" evidence="13">
    <location>
        <begin position="4"/>
        <end position="304"/>
    </location>
</feature>
<evidence type="ECO:0000256" key="9">
    <source>
        <dbReference type="ARBA" id="ARBA00022842"/>
    </source>
</evidence>
<dbReference type="InterPro" id="IPR015813">
    <property type="entry name" value="Pyrv/PenolPyrv_kinase-like_dom"/>
</dbReference>
<proteinExistence type="inferred from homology"/>
<evidence type="ECO:0000256" key="8">
    <source>
        <dbReference type="ARBA" id="ARBA00022840"/>
    </source>
</evidence>
<keyword evidence="8" id="KW-0067">ATP-binding</keyword>
<dbReference type="InterPro" id="IPR015793">
    <property type="entry name" value="Pyrv_Knase_brl"/>
</dbReference>
<dbReference type="Gene3D" id="3.20.20.60">
    <property type="entry name" value="Phosphoenolpyruvate-binding domains"/>
    <property type="match status" value="1"/>
</dbReference>
<reference evidence="14 15" key="1">
    <citation type="journal article" date="2016" name="Nat. Commun.">
        <title>Thousands of microbial genomes shed light on interconnected biogeochemical processes in an aquifer system.</title>
        <authorList>
            <person name="Anantharaman K."/>
            <person name="Brown C.T."/>
            <person name="Hug L.A."/>
            <person name="Sharon I."/>
            <person name="Castelle C.J."/>
            <person name="Probst A.J."/>
            <person name="Thomas B.C."/>
            <person name="Singh A."/>
            <person name="Wilkins M.J."/>
            <person name="Karaoz U."/>
            <person name="Brodie E.L."/>
            <person name="Williams K.H."/>
            <person name="Hubbard S.S."/>
            <person name="Banfield J.F."/>
        </authorList>
    </citation>
    <scope>NUCLEOTIDE SEQUENCE [LARGE SCALE GENOMIC DNA]</scope>
</reference>
<gene>
    <name evidence="14" type="ORF">A2V81_05055</name>
</gene>
<dbReference type="STRING" id="1817814.A2V81_05055"/>
<evidence type="ECO:0000256" key="7">
    <source>
        <dbReference type="ARBA" id="ARBA00022777"/>
    </source>
</evidence>
<comment type="pathway">
    <text evidence="1 12">Carbohydrate degradation; glycolysis; pyruvate from D-glyceraldehyde 3-phosphate: step 5/5.</text>
</comment>
<dbReference type="GO" id="GO:0016301">
    <property type="term" value="F:kinase activity"/>
    <property type="evidence" value="ECO:0007669"/>
    <property type="project" value="UniProtKB-KW"/>
</dbReference>
<keyword evidence="11" id="KW-0670">Pyruvate</keyword>
<dbReference type="GO" id="GO:0000287">
    <property type="term" value="F:magnesium ion binding"/>
    <property type="evidence" value="ECO:0007669"/>
    <property type="project" value="InterPro"/>
</dbReference>
<dbReference type="InterPro" id="IPR001697">
    <property type="entry name" value="Pyr_Knase"/>
</dbReference>
<evidence type="ECO:0000256" key="3">
    <source>
        <dbReference type="ARBA" id="ARBA00012142"/>
    </source>
</evidence>
<evidence type="ECO:0000256" key="6">
    <source>
        <dbReference type="ARBA" id="ARBA00022741"/>
    </source>
</evidence>
<dbReference type="Proteomes" id="UP000177614">
    <property type="component" value="Unassembled WGS sequence"/>
</dbReference>
<evidence type="ECO:0000256" key="2">
    <source>
        <dbReference type="ARBA" id="ARBA00008663"/>
    </source>
</evidence>
<keyword evidence="7 12" id="KW-0418">Kinase</keyword>
<dbReference type="UniPathway" id="UPA00109">
    <property type="reaction ID" value="UER00188"/>
</dbReference>
<dbReference type="Gene3D" id="2.40.33.10">
    <property type="entry name" value="PK beta-barrel domain-like"/>
    <property type="match status" value="1"/>
</dbReference>
<comment type="similarity">
    <text evidence="2 12">Belongs to the pyruvate kinase family.</text>
</comment>
<dbReference type="PRINTS" id="PR01050">
    <property type="entry name" value="PYRUVTKNASE"/>
</dbReference>
<dbReference type="InterPro" id="IPR040442">
    <property type="entry name" value="Pyrv_kinase-like_dom_sf"/>
</dbReference>
<evidence type="ECO:0000256" key="5">
    <source>
        <dbReference type="ARBA" id="ARBA00022723"/>
    </source>
</evidence>
<dbReference type="GO" id="GO:0004743">
    <property type="term" value="F:pyruvate kinase activity"/>
    <property type="evidence" value="ECO:0007669"/>
    <property type="project" value="UniProtKB-EC"/>
</dbReference>
<dbReference type="EMBL" id="MEWR01000023">
    <property type="protein sequence ID" value="OGC81613.1"/>
    <property type="molecule type" value="Genomic_DNA"/>
</dbReference>
<dbReference type="SUPFAM" id="SSF51621">
    <property type="entry name" value="Phosphoenolpyruvate/pyruvate domain"/>
    <property type="match status" value="1"/>
</dbReference>
<comment type="catalytic activity">
    <reaction evidence="12">
        <text>pyruvate + ATP = phosphoenolpyruvate + ADP + H(+)</text>
        <dbReference type="Rhea" id="RHEA:18157"/>
        <dbReference type="ChEBI" id="CHEBI:15361"/>
        <dbReference type="ChEBI" id="CHEBI:15378"/>
        <dbReference type="ChEBI" id="CHEBI:30616"/>
        <dbReference type="ChEBI" id="CHEBI:58702"/>
        <dbReference type="ChEBI" id="CHEBI:456216"/>
        <dbReference type="EC" id="2.7.1.40"/>
    </reaction>
</comment>
<evidence type="ECO:0000256" key="12">
    <source>
        <dbReference type="RuleBase" id="RU000504"/>
    </source>
</evidence>
<comment type="caution">
    <text evidence="14">The sequence shown here is derived from an EMBL/GenBank/DDBJ whole genome shotgun (WGS) entry which is preliminary data.</text>
</comment>
<keyword evidence="10 12" id="KW-0324">Glycolysis</keyword>
<dbReference type="GO" id="GO:0030955">
    <property type="term" value="F:potassium ion binding"/>
    <property type="evidence" value="ECO:0007669"/>
    <property type="project" value="InterPro"/>
</dbReference>
<evidence type="ECO:0000256" key="11">
    <source>
        <dbReference type="ARBA" id="ARBA00023317"/>
    </source>
</evidence>
<sequence>MLDFIVTIGPATKGLPMMQALAEKGATVFRLNFSHNNYDWYDNLFDDLQEVKKLHPHLKILADISGPSLRIQTPEQKDVVVKKGDTVNFPVTLPEAIPQLPKGTIIIFGEGNGTMEVVDNKETLTLKSHNSFTLTDKMHMHTKVHLQLPALTEKDWEDVHYLLDKPIDILALSFIQDEKPILAVRDFINSKNKQWQIMSKIETQAAMNNLDSIVQESDLVMVARGDLALEAELTELPANQEKIIQVSKQYGKPVIVATQLLYSMINNPMPSRAEINDIAQAVKQGATGLLLSDETTIGKYPLAALRYLKTIAEKYQK</sequence>
<accession>A0A1F4XKJ9</accession>
<keyword evidence="9 12" id="KW-0460">Magnesium</keyword>
<dbReference type="Pfam" id="PF00224">
    <property type="entry name" value="PK"/>
    <property type="match status" value="1"/>
</dbReference>
<protein>
    <recommendedName>
        <fullName evidence="3 12">Pyruvate kinase</fullName>
        <ecNumber evidence="3 12">2.7.1.40</ecNumber>
    </recommendedName>
</protein>
<keyword evidence="4 12" id="KW-0808">Transferase</keyword>
<dbReference type="InterPro" id="IPR015806">
    <property type="entry name" value="Pyrv_Knase_insert_dom_sf"/>
</dbReference>
<dbReference type="PANTHER" id="PTHR11817">
    <property type="entry name" value="PYRUVATE KINASE"/>
    <property type="match status" value="1"/>
</dbReference>